<keyword evidence="1" id="KW-0732">Signal</keyword>
<feature type="chain" id="PRO_5046030034" evidence="1">
    <location>
        <begin position="19"/>
        <end position="141"/>
    </location>
</feature>
<sequence>MRQALTAALLLMSAPALAQELKPLAMAPSQKQPDLFLRQYAETRRFQSGRPTGVRITPDEQSVLFLRTSPTSNVQMLYAFDVATGQARELLTPEALLKGAEETLTPEEKARRERMRVSARGFTSYNLSEDGTRLLVPLSGR</sequence>
<accession>A0ABR9Q0Z1</accession>
<feature type="non-terminal residue" evidence="2">
    <location>
        <position position="141"/>
    </location>
</feature>
<evidence type="ECO:0000313" key="3">
    <source>
        <dbReference type="Proteomes" id="UP001516472"/>
    </source>
</evidence>
<reference evidence="2 3" key="1">
    <citation type="submission" date="2020-02" db="EMBL/GenBank/DDBJ databases">
        <authorList>
            <person name="Babadi Z.K."/>
            <person name="Risdian C."/>
            <person name="Ebrahimipour G.H."/>
            <person name="Wink J."/>
        </authorList>
    </citation>
    <scope>NUCLEOTIDE SEQUENCE [LARGE SCALE GENOMIC DNA]</scope>
    <source>
        <strain evidence="2 3">ZKHCc1 1396</strain>
    </source>
</reference>
<proteinExistence type="predicted"/>
<evidence type="ECO:0000313" key="2">
    <source>
        <dbReference type="EMBL" id="MBE4753774.1"/>
    </source>
</evidence>
<comment type="caution">
    <text evidence="2">The sequence shown here is derived from an EMBL/GenBank/DDBJ whole genome shotgun (WGS) entry which is preliminary data.</text>
</comment>
<organism evidence="2 3">
    <name type="scientific">Corallococcus soli</name>
    <dbReference type="NCBI Taxonomy" id="2710757"/>
    <lineage>
        <taxon>Bacteria</taxon>
        <taxon>Pseudomonadati</taxon>
        <taxon>Myxococcota</taxon>
        <taxon>Myxococcia</taxon>
        <taxon>Myxococcales</taxon>
        <taxon>Cystobacterineae</taxon>
        <taxon>Myxococcaceae</taxon>
        <taxon>Corallococcus</taxon>
    </lineage>
</organism>
<protein>
    <submittedName>
        <fullName evidence="2">S9 family peptidase</fullName>
    </submittedName>
</protein>
<feature type="signal peptide" evidence="1">
    <location>
        <begin position="1"/>
        <end position="18"/>
    </location>
</feature>
<dbReference type="Proteomes" id="UP001516472">
    <property type="component" value="Unassembled WGS sequence"/>
</dbReference>
<dbReference type="EMBL" id="JAAIYO010000048">
    <property type="protein sequence ID" value="MBE4753774.1"/>
    <property type="molecule type" value="Genomic_DNA"/>
</dbReference>
<name>A0ABR9Q0Z1_9BACT</name>
<keyword evidence="3" id="KW-1185">Reference proteome</keyword>
<dbReference type="SUPFAM" id="SSF82171">
    <property type="entry name" value="DPP6 N-terminal domain-like"/>
    <property type="match status" value="1"/>
</dbReference>
<dbReference type="Gene3D" id="2.140.10.30">
    <property type="entry name" value="Dipeptidylpeptidase IV, N-terminal domain"/>
    <property type="match status" value="1"/>
</dbReference>
<evidence type="ECO:0000256" key="1">
    <source>
        <dbReference type="SAM" id="SignalP"/>
    </source>
</evidence>
<gene>
    <name evidence="2" type="ORF">G4177_37105</name>
</gene>